<protein>
    <submittedName>
        <fullName evidence="1">Uncharacterized protein</fullName>
    </submittedName>
</protein>
<evidence type="ECO:0000313" key="2">
    <source>
        <dbReference type="Proteomes" id="UP000186601"/>
    </source>
</evidence>
<evidence type="ECO:0000313" key="1">
    <source>
        <dbReference type="EMBL" id="PSR97579.1"/>
    </source>
</evidence>
<dbReference type="Proteomes" id="UP000186601">
    <property type="component" value="Unassembled WGS sequence"/>
</dbReference>
<proteinExistence type="predicted"/>
<name>A0A2R6PVL5_9APHY</name>
<keyword evidence="2" id="KW-1185">Reference proteome</keyword>
<gene>
    <name evidence="1" type="ORF">PHLCEN_2v4286</name>
</gene>
<accession>A0A2R6PVL5</accession>
<dbReference type="EMBL" id="MLYV02000433">
    <property type="protein sequence ID" value="PSR97579.1"/>
    <property type="molecule type" value="Genomic_DNA"/>
</dbReference>
<sequence length="55" mass="6158">MAAKAARMRPSLLVLLICLLGWSLVLKIGSIFVLKKLYPESNGNYSERYGMLLTD</sequence>
<reference evidence="1 2" key="1">
    <citation type="submission" date="2018-02" db="EMBL/GenBank/DDBJ databases">
        <title>Genome sequence of the basidiomycete white-rot fungus Phlebia centrifuga.</title>
        <authorList>
            <person name="Granchi Z."/>
            <person name="Peng M."/>
            <person name="de Vries R.P."/>
            <person name="Hilden K."/>
            <person name="Makela M.R."/>
            <person name="Grigoriev I."/>
            <person name="Riley R."/>
        </authorList>
    </citation>
    <scope>NUCLEOTIDE SEQUENCE [LARGE SCALE GENOMIC DNA]</scope>
    <source>
        <strain evidence="1 2">FBCC195</strain>
    </source>
</reference>
<comment type="caution">
    <text evidence="1">The sequence shown here is derived from an EMBL/GenBank/DDBJ whole genome shotgun (WGS) entry which is preliminary data.</text>
</comment>
<organism evidence="1 2">
    <name type="scientific">Hermanssonia centrifuga</name>
    <dbReference type="NCBI Taxonomy" id="98765"/>
    <lineage>
        <taxon>Eukaryota</taxon>
        <taxon>Fungi</taxon>
        <taxon>Dikarya</taxon>
        <taxon>Basidiomycota</taxon>
        <taxon>Agaricomycotina</taxon>
        <taxon>Agaricomycetes</taxon>
        <taxon>Polyporales</taxon>
        <taxon>Meruliaceae</taxon>
        <taxon>Hermanssonia</taxon>
    </lineage>
</organism>
<dbReference type="AlphaFoldDB" id="A0A2R6PVL5"/>